<evidence type="ECO:0000313" key="5">
    <source>
        <dbReference type="Proteomes" id="UP001516023"/>
    </source>
</evidence>
<feature type="region of interest" description="Disordered" evidence="2">
    <location>
        <begin position="54"/>
        <end position="138"/>
    </location>
</feature>
<feature type="compositionally biased region" description="Low complexity" evidence="2">
    <location>
        <begin position="335"/>
        <end position="347"/>
    </location>
</feature>
<proteinExistence type="predicted"/>
<name>A0ABD3QSJ7_9STRA</name>
<keyword evidence="1" id="KW-0479">Metal-binding</keyword>
<keyword evidence="5" id="KW-1185">Reference proteome</keyword>
<feature type="region of interest" description="Disordered" evidence="2">
    <location>
        <begin position="521"/>
        <end position="543"/>
    </location>
</feature>
<dbReference type="PANTHER" id="PTHR31315:SF1">
    <property type="entry name" value="PROTEIN SIP5"/>
    <property type="match status" value="1"/>
</dbReference>
<comment type="caution">
    <text evidence="4">The sequence shown here is derived from an EMBL/GenBank/DDBJ whole genome shotgun (WGS) entry which is preliminary data.</text>
</comment>
<dbReference type="InterPro" id="IPR003903">
    <property type="entry name" value="UIM_dom"/>
</dbReference>
<dbReference type="AlphaFoldDB" id="A0ABD3QSJ7"/>
<feature type="compositionally biased region" description="Polar residues" evidence="2">
    <location>
        <begin position="628"/>
        <end position="649"/>
    </location>
</feature>
<reference evidence="4 5" key="1">
    <citation type="journal article" date="2020" name="G3 (Bethesda)">
        <title>Improved Reference Genome for Cyclotella cryptica CCMP332, a Model for Cell Wall Morphogenesis, Salinity Adaptation, and Lipid Production in Diatoms (Bacillariophyta).</title>
        <authorList>
            <person name="Roberts W.R."/>
            <person name="Downey K.M."/>
            <person name="Ruck E.C."/>
            <person name="Traller J.C."/>
            <person name="Alverson A.J."/>
        </authorList>
    </citation>
    <scope>NUCLEOTIDE SEQUENCE [LARGE SCALE GENOMIC DNA]</scope>
    <source>
        <strain evidence="4 5">CCMP332</strain>
    </source>
</reference>
<feature type="region of interest" description="Disordered" evidence="2">
    <location>
        <begin position="294"/>
        <end position="364"/>
    </location>
</feature>
<feature type="compositionally biased region" description="Low complexity" evidence="2">
    <location>
        <begin position="97"/>
        <end position="112"/>
    </location>
</feature>
<dbReference type="PROSITE" id="PS50089">
    <property type="entry name" value="ZF_RING_2"/>
    <property type="match status" value="1"/>
</dbReference>
<evidence type="ECO:0000259" key="3">
    <source>
        <dbReference type="PROSITE" id="PS50089"/>
    </source>
</evidence>
<keyword evidence="1" id="KW-0862">Zinc</keyword>
<feature type="domain" description="RING-type" evidence="3">
    <location>
        <begin position="213"/>
        <end position="255"/>
    </location>
</feature>
<gene>
    <name evidence="4" type="ORF">HJC23_007623</name>
</gene>
<sequence length="664" mass="73420">MHSHVICRIPLKADYRHCPLNNDRKIEISSRPATYNIIIDLEFCLHKNVERQSRGIRSHAIQRHRTADLKNTTMGNSSSSNISPSPRTSNERSHAASNLSNSISGSMSHLSSRITGGGSNNNATHIHRPNIQLPSSLPSPFRSGTGSLGLTKAELDARCQPSGYVLSFVLPLRLLYPTCEWDPKAIRRLIGDGKLAARLKGSDSRATKSDRECPICFMYYSENNVTKCCEATICTECFLQIKPQRDKYTTCPFCNNPRMSVSVQKGMDEDAIAKRDEDEQRVIEAIIRNRVAQVNGEAPSPRPLSQSSSLMNEASDGEQTFGSSLEQYNRSRTFSNSSSAVSEGSASDPGGNNGSSTPKRPVNDEDALMFLAMSPDARRELEREMRAQLSHETHQRMVHEAEEERMRHAEEWSRSDSGIRSRMREARIAELTQLLERMSGRDDGGGDGEGVQDEGDSTEGAGRGDESFGGLLRALESYGSDRRGANRGDALENLMRLEAALLLGSGTDDNSRRRMLLNRRTSPARLGNENDDGNGPFSLGGSPRRVIRALPRRGVSTTHMDTAEMLMRGISEEDQLAMAIAMSMMDSETQQEEQQQVSEHESQNQEGEAEATGEHHLSDLENAEQVRNESINDSTHGALNNEINNTSASTTLDEDEEEVVFETE</sequence>
<dbReference type="EMBL" id="JABMIG020000017">
    <property type="protein sequence ID" value="KAL3802846.1"/>
    <property type="molecule type" value="Genomic_DNA"/>
</dbReference>
<evidence type="ECO:0000313" key="4">
    <source>
        <dbReference type="EMBL" id="KAL3802846.1"/>
    </source>
</evidence>
<evidence type="ECO:0000256" key="2">
    <source>
        <dbReference type="SAM" id="MobiDB-lite"/>
    </source>
</evidence>
<organism evidence="4 5">
    <name type="scientific">Cyclotella cryptica</name>
    <dbReference type="NCBI Taxonomy" id="29204"/>
    <lineage>
        <taxon>Eukaryota</taxon>
        <taxon>Sar</taxon>
        <taxon>Stramenopiles</taxon>
        <taxon>Ochrophyta</taxon>
        <taxon>Bacillariophyta</taxon>
        <taxon>Coscinodiscophyceae</taxon>
        <taxon>Thalassiosirophycidae</taxon>
        <taxon>Stephanodiscales</taxon>
        <taxon>Stephanodiscaceae</taxon>
        <taxon>Cyclotella</taxon>
    </lineage>
</organism>
<feature type="compositionally biased region" description="Low complexity" evidence="2">
    <location>
        <begin position="76"/>
        <end position="88"/>
    </location>
</feature>
<dbReference type="Gene3D" id="3.30.40.10">
    <property type="entry name" value="Zinc/RING finger domain, C3HC4 (zinc finger)"/>
    <property type="match status" value="1"/>
</dbReference>
<feature type="compositionally biased region" description="Basic and acidic residues" evidence="2">
    <location>
        <begin position="612"/>
        <end position="627"/>
    </location>
</feature>
<dbReference type="InterPro" id="IPR001841">
    <property type="entry name" value="Znf_RING"/>
</dbReference>
<dbReference type="Proteomes" id="UP001516023">
    <property type="component" value="Unassembled WGS sequence"/>
</dbReference>
<dbReference type="SUPFAM" id="SSF57850">
    <property type="entry name" value="RING/U-box"/>
    <property type="match status" value="1"/>
</dbReference>
<dbReference type="PANTHER" id="PTHR31315">
    <property type="entry name" value="PROTEIN SIP5"/>
    <property type="match status" value="1"/>
</dbReference>
<feature type="compositionally biased region" description="Basic residues" evidence="2">
    <location>
        <begin position="54"/>
        <end position="64"/>
    </location>
</feature>
<feature type="region of interest" description="Disordered" evidence="2">
    <location>
        <begin position="586"/>
        <end position="664"/>
    </location>
</feature>
<keyword evidence="1" id="KW-0863">Zinc-finger</keyword>
<dbReference type="InterPro" id="IPR039301">
    <property type="entry name" value="Sip5/DA2"/>
</dbReference>
<accession>A0ABD3QSJ7</accession>
<protein>
    <recommendedName>
        <fullName evidence="3">RING-type domain-containing protein</fullName>
    </recommendedName>
</protein>
<evidence type="ECO:0000256" key="1">
    <source>
        <dbReference type="PROSITE-ProRule" id="PRU00175"/>
    </source>
</evidence>
<dbReference type="GO" id="GO:0008270">
    <property type="term" value="F:zinc ion binding"/>
    <property type="evidence" value="ECO:0007669"/>
    <property type="project" value="UniProtKB-KW"/>
</dbReference>
<dbReference type="InterPro" id="IPR013083">
    <property type="entry name" value="Znf_RING/FYVE/PHD"/>
</dbReference>
<feature type="region of interest" description="Disordered" evidence="2">
    <location>
        <begin position="437"/>
        <end position="468"/>
    </location>
</feature>
<dbReference type="PROSITE" id="PS50330">
    <property type="entry name" value="UIM"/>
    <property type="match status" value="1"/>
</dbReference>
<feature type="compositionally biased region" description="Polar residues" evidence="2">
    <location>
        <begin position="317"/>
        <end position="334"/>
    </location>
</feature>
<feature type="compositionally biased region" description="Acidic residues" evidence="2">
    <location>
        <begin position="652"/>
        <end position="664"/>
    </location>
</feature>